<evidence type="ECO:0000256" key="3">
    <source>
        <dbReference type="ARBA" id="ARBA00022679"/>
    </source>
</evidence>
<dbReference type="SUPFAM" id="SSF52540">
    <property type="entry name" value="P-loop containing nucleoside triphosphate hydrolases"/>
    <property type="match status" value="1"/>
</dbReference>
<evidence type="ECO:0000256" key="1">
    <source>
        <dbReference type="ARBA" id="ARBA00004323"/>
    </source>
</evidence>
<dbReference type="GO" id="GO:0004394">
    <property type="term" value="F:heparan sulfate 2-sulfotransferase activity"/>
    <property type="evidence" value="ECO:0007669"/>
    <property type="project" value="UniProtKB-ARBA"/>
</dbReference>
<evidence type="ECO:0000256" key="9">
    <source>
        <dbReference type="ARBA" id="ARBA00023157"/>
    </source>
</evidence>
<feature type="non-terminal residue" evidence="11">
    <location>
        <position position="1"/>
    </location>
</feature>
<gene>
    <name evidence="11" type="ORF">NEMVEDRAFT_v1g112906</name>
</gene>
<comment type="similarity">
    <text evidence="2">Belongs to the sulfotransferase 3 family.</text>
</comment>
<evidence type="ECO:0000256" key="6">
    <source>
        <dbReference type="ARBA" id="ARBA00022989"/>
    </source>
</evidence>
<dbReference type="Proteomes" id="UP000001593">
    <property type="component" value="Unassembled WGS sequence"/>
</dbReference>
<evidence type="ECO:0000256" key="10">
    <source>
        <dbReference type="ARBA" id="ARBA00023180"/>
    </source>
</evidence>
<evidence type="ECO:0000256" key="2">
    <source>
        <dbReference type="ARBA" id="ARBA00010569"/>
    </source>
</evidence>
<sequence length="275" mass="32614">IIYNRVAKCGSRSMILLISELAVANGFKFINHPKTQHFLTAKQQLAFVDMVEQQSQSFIFTRHMYFIDFQRFGSVTPIYINLIRDPLSRLVSQYYFRRFGDGRNRTWDFKGSEAGRHRSFDECVITNRTECMDPNALFYVIPFFCGQSRKCRVSSKWAFRQALYNLVNRYLVVGILEEVDDFLTVLEKLLPNFFKGALEMWKMPETRRKGRRQDETRTKNKKAPSAEVVRIMKKRLHLEYEFYEAVKERFHRLKKEHGLADSAERIRFADTRITS</sequence>
<dbReference type="OMA" id="INSTPHD"/>
<dbReference type="FunFam" id="3.40.50.300:FF:001418">
    <property type="entry name" value="Heparan sulfate 2-o-sulfotransferase"/>
    <property type="match status" value="1"/>
</dbReference>
<evidence type="ECO:0000256" key="8">
    <source>
        <dbReference type="ARBA" id="ARBA00023136"/>
    </source>
</evidence>
<evidence type="ECO:0008006" key="13">
    <source>
        <dbReference type="Google" id="ProtNLM"/>
    </source>
</evidence>
<dbReference type="eggNOG" id="KOG3922">
    <property type="taxonomic scope" value="Eukaryota"/>
</dbReference>
<dbReference type="Pfam" id="PF03567">
    <property type="entry name" value="Sulfotransfer_2"/>
    <property type="match status" value="1"/>
</dbReference>
<evidence type="ECO:0000256" key="5">
    <source>
        <dbReference type="ARBA" id="ARBA00022968"/>
    </source>
</evidence>
<evidence type="ECO:0000256" key="4">
    <source>
        <dbReference type="ARBA" id="ARBA00022692"/>
    </source>
</evidence>
<keyword evidence="9" id="KW-1015">Disulfide bond</keyword>
<evidence type="ECO:0000313" key="12">
    <source>
        <dbReference type="Proteomes" id="UP000001593"/>
    </source>
</evidence>
<dbReference type="EMBL" id="DS469620">
    <property type="protein sequence ID" value="EDO38740.1"/>
    <property type="molecule type" value="Genomic_DNA"/>
</dbReference>
<dbReference type="InterPro" id="IPR005331">
    <property type="entry name" value="Sulfotransferase"/>
</dbReference>
<evidence type="ECO:0000256" key="7">
    <source>
        <dbReference type="ARBA" id="ARBA00023034"/>
    </source>
</evidence>
<dbReference type="GO" id="GO:0008146">
    <property type="term" value="F:sulfotransferase activity"/>
    <property type="evidence" value="ECO:0000318"/>
    <property type="project" value="GO_Central"/>
</dbReference>
<dbReference type="PhylomeDB" id="A7SC38"/>
<dbReference type="InterPro" id="IPR007734">
    <property type="entry name" value="Heparan_SO4_2-O-STrfase"/>
</dbReference>
<dbReference type="InParanoid" id="A7SC38"/>
<accession>A7SC38</accession>
<protein>
    <recommendedName>
        <fullName evidence="13">Uronyl 2-sulfotransferase</fullName>
    </recommendedName>
</protein>
<keyword evidence="6" id="KW-1133">Transmembrane helix</keyword>
<dbReference type="Gene3D" id="3.40.50.300">
    <property type="entry name" value="P-loop containing nucleotide triphosphate hydrolases"/>
    <property type="match status" value="1"/>
</dbReference>
<name>A7SC38_NEMVE</name>
<dbReference type="HOGENOM" id="CLU_045310_1_0_1"/>
<keyword evidence="10" id="KW-0325">Glycoprotein</keyword>
<dbReference type="KEGG" id="nve:5510361"/>
<dbReference type="PANTHER" id="PTHR12129:SF15">
    <property type="entry name" value="URONYL 2-SULFOTRANSFERASE"/>
    <property type="match status" value="1"/>
</dbReference>
<evidence type="ECO:0000313" key="11">
    <source>
        <dbReference type="EMBL" id="EDO38740.1"/>
    </source>
</evidence>
<dbReference type="PANTHER" id="PTHR12129">
    <property type="entry name" value="HEPARAN SULFATE 2-O-SULFOTRANSFERASE"/>
    <property type="match status" value="1"/>
</dbReference>
<keyword evidence="5" id="KW-0735">Signal-anchor</keyword>
<dbReference type="STRING" id="45351.A7SC38"/>
<organism evidence="11 12">
    <name type="scientific">Nematostella vectensis</name>
    <name type="common">Starlet sea anemone</name>
    <dbReference type="NCBI Taxonomy" id="45351"/>
    <lineage>
        <taxon>Eukaryota</taxon>
        <taxon>Metazoa</taxon>
        <taxon>Cnidaria</taxon>
        <taxon>Anthozoa</taxon>
        <taxon>Hexacorallia</taxon>
        <taxon>Actiniaria</taxon>
        <taxon>Edwardsiidae</taxon>
        <taxon>Nematostella</taxon>
    </lineage>
</organism>
<comment type="subcellular location">
    <subcellularLocation>
        <location evidence="1">Golgi apparatus membrane</location>
        <topology evidence="1">Single-pass type II membrane protein</topology>
    </subcellularLocation>
</comment>
<keyword evidence="7" id="KW-0333">Golgi apparatus</keyword>
<reference evidence="11 12" key="1">
    <citation type="journal article" date="2007" name="Science">
        <title>Sea anemone genome reveals ancestral eumetazoan gene repertoire and genomic organization.</title>
        <authorList>
            <person name="Putnam N.H."/>
            <person name="Srivastava M."/>
            <person name="Hellsten U."/>
            <person name="Dirks B."/>
            <person name="Chapman J."/>
            <person name="Salamov A."/>
            <person name="Terry A."/>
            <person name="Shapiro H."/>
            <person name="Lindquist E."/>
            <person name="Kapitonov V.V."/>
            <person name="Jurka J."/>
            <person name="Genikhovich G."/>
            <person name="Grigoriev I.V."/>
            <person name="Lucas S.M."/>
            <person name="Steele R.E."/>
            <person name="Finnerty J.R."/>
            <person name="Technau U."/>
            <person name="Martindale M.Q."/>
            <person name="Rokhsar D.S."/>
        </authorList>
    </citation>
    <scope>NUCLEOTIDE SEQUENCE [LARGE SCALE GENOMIC DNA]</scope>
    <source>
        <strain evidence="12">CH2 X CH6</strain>
    </source>
</reference>
<dbReference type="InterPro" id="IPR027417">
    <property type="entry name" value="P-loop_NTPase"/>
</dbReference>
<dbReference type="GO" id="GO:0009101">
    <property type="term" value="P:glycoprotein biosynthetic process"/>
    <property type="evidence" value="ECO:0007669"/>
    <property type="project" value="UniProtKB-ARBA"/>
</dbReference>
<keyword evidence="3" id="KW-0808">Transferase</keyword>
<proteinExistence type="inferred from homology"/>
<dbReference type="GO" id="GO:0000139">
    <property type="term" value="C:Golgi membrane"/>
    <property type="evidence" value="ECO:0007669"/>
    <property type="project" value="UniProtKB-SubCell"/>
</dbReference>
<keyword evidence="8" id="KW-0472">Membrane</keyword>
<keyword evidence="12" id="KW-1185">Reference proteome</keyword>
<keyword evidence="4" id="KW-0812">Transmembrane</keyword>
<dbReference type="AlphaFoldDB" id="A7SC38"/>